<proteinExistence type="predicted"/>
<comment type="caution">
    <text evidence="2">The sequence shown here is derived from an EMBL/GenBank/DDBJ whole genome shotgun (WGS) entry which is preliminary data.</text>
</comment>
<protein>
    <submittedName>
        <fullName evidence="2">Uncharacterized protein</fullName>
    </submittedName>
</protein>
<reference evidence="2 3" key="1">
    <citation type="submission" date="2018-04" db="EMBL/GenBank/DDBJ databases">
        <title>The genome of golden apple snail Pomacea canaliculata provides insight into stress tolerance and invasive adaptation.</title>
        <authorList>
            <person name="Liu C."/>
            <person name="Liu B."/>
            <person name="Ren Y."/>
            <person name="Zhang Y."/>
            <person name="Wang H."/>
            <person name="Li S."/>
            <person name="Jiang F."/>
            <person name="Yin L."/>
            <person name="Zhang G."/>
            <person name="Qian W."/>
            <person name="Fan W."/>
        </authorList>
    </citation>
    <scope>NUCLEOTIDE SEQUENCE [LARGE SCALE GENOMIC DNA]</scope>
    <source>
        <strain evidence="2">SZHN2017</strain>
        <tissue evidence="2">Muscle</tissue>
    </source>
</reference>
<name>A0A2T7PQB4_POMCA</name>
<gene>
    <name evidence="2" type="ORF">C0Q70_02530</name>
</gene>
<accession>A0A2T7PQB4</accession>
<evidence type="ECO:0000313" key="2">
    <source>
        <dbReference type="EMBL" id="PVD35567.1"/>
    </source>
</evidence>
<organism evidence="2 3">
    <name type="scientific">Pomacea canaliculata</name>
    <name type="common">Golden apple snail</name>
    <dbReference type="NCBI Taxonomy" id="400727"/>
    <lineage>
        <taxon>Eukaryota</taxon>
        <taxon>Metazoa</taxon>
        <taxon>Spiralia</taxon>
        <taxon>Lophotrochozoa</taxon>
        <taxon>Mollusca</taxon>
        <taxon>Gastropoda</taxon>
        <taxon>Caenogastropoda</taxon>
        <taxon>Architaenioglossa</taxon>
        <taxon>Ampullarioidea</taxon>
        <taxon>Ampullariidae</taxon>
        <taxon>Pomacea</taxon>
    </lineage>
</organism>
<keyword evidence="3" id="KW-1185">Reference proteome</keyword>
<dbReference type="Proteomes" id="UP000245119">
    <property type="component" value="Linkage Group LG2"/>
</dbReference>
<dbReference type="AlphaFoldDB" id="A0A2T7PQB4"/>
<feature type="region of interest" description="Disordered" evidence="1">
    <location>
        <begin position="1"/>
        <end position="80"/>
    </location>
</feature>
<dbReference type="EMBL" id="PZQS01000002">
    <property type="protein sequence ID" value="PVD35567.1"/>
    <property type="molecule type" value="Genomic_DNA"/>
</dbReference>
<feature type="compositionally biased region" description="Polar residues" evidence="1">
    <location>
        <begin position="1"/>
        <end position="11"/>
    </location>
</feature>
<sequence length="104" mass="11003">MLQTWPENCVTSLKDGNPFTQQGASEDSQRRWNAFGREGEHTNQRNENSSSGSRGPLTTPPLPRPQGGGDGGWSPEEAENSFADACGKSADACGKSADACGKKC</sequence>
<evidence type="ECO:0000313" key="3">
    <source>
        <dbReference type="Proteomes" id="UP000245119"/>
    </source>
</evidence>
<evidence type="ECO:0000256" key="1">
    <source>
        <dbReference type="SAM" id="MobiDB-lite"/>
    </source>
</evidence>